<keyword evidence="3 6" id="KW-0812">Transmembrane</keyword>
<protein>
    <submittedName>
        <fullName evidence="7">Ethylene-insensitive protein 2</fullName>
    </submittedName>
</protein>
<keyword evidence="4 6" id="KW-1133">Transmembrane helix</keyword>
<dbReference type="GO" id="GO:0034755">
    <property type="term" value="P:iron ion transmembrane transport"/>
    <property type="evidence" value="ECO:0007669"/>
    <property type="project" value="TreeGrafter"/>
</dbReference>
<evidence type="ECO:0000256" key="1">
    <source>
        <dbReference type="ARBA" id="ARBA00004141"/>
    </source>
</evidence>
<dbReference type="AlphaFoldDB" id="A0A4D6MC00"/>
<feature type="transmembrane region" description="Helical" evidence="6">
    <location>
        <begin position="52"/>
        <end position="71"/>
    </location>
</feature>
<dbReference type="Proteomes" id="UP000501690">
    <property type="component" value="Linkage Group LG6"/>
</dbReference>
<name>A0A4D6MC00_VIGUN</name>
<accession>A0A4D6MC00</accession>
<dbReference type="PANTHER" id="PTHR11706:SF75">
    <property type="entry name" value="ETHYLENE-INSENSITIVE PROTEIN 2"/>
    <property type="match status" value="1"/>
</dbReference>
<dbReference type="GO" id="GO:0005384">
    <property type="term" value="F:manganese ion transmembrane transporter activity"/>
    <property type="evidence" value="ECO:0007669"/>
    <property type="project" value="TreeGrafter"/>
</dbReference>
<keyword evidence="8" id="KW-1185">Reference proteome</keyword>
<evidence type="ECO:0000256" key="3">
    <source>
        <dbReference type="ARBA" id="ARBA00022692"/>
    </source>
</evidence>
<comment type="similarity">
    <text evidence="2">Belongs to the NRAMP (TC 2.A.55) family.</text>
</comment>
<evidence type="ECO:0000256" key="5">
    <source>
        <dbReference type="ARBA" id="ARBA00023136"/>
    </source>
</evidence>
<dbReference type="GO" id="GO:0015086">
    <property type="term" value="F:cadmium ion transmembrane transporter activity"/>
    <property type="evidence" value="ECO:0007669"/>
    <property type="project" value="TreeGrafter"/>
</dbReference>
<dbReference type="EMBL" id="CP039350">
    <property type="protein sequence ID" value="QCD97918.1"/>
    <property type="molecule type" value="Genomic_DNA"/>
</dbReference>
<evidence type="ECO:0000313" key="7">
    <source>
        <dbReference type="EMBL" id="QCD97918.1"/>
    </source>
</evidence>
<evidence type="ECO:0000313" key="8">
    <source>
        <dbReference type="Proteomes" id="UP000501690"/>
    </source>
</evidence>
<keyword evidence="5 6" id="KW-0472">Membrane</keyword>
<dbReference type="GO" id="GO:0005886">
    <property type="term" value="C:plasma membrane"/>
    <property type="evidence" value="ECO:0007669"/>
    <property type="project" value="TreeGrafter"/>
</dbReference>
<gene>
    <name evidence="7" type="ORF">DEO72_LG6g2631</name>
</gene>
<organism evidence="7 8">
    <name type="scientific">Vigna unguiculata</name>
    <name type="common">Cowpea</name>
    <dbReference type="NCBI Taxonomy" id="3917"/>
    <lineage>
        <taxon>Eukaryota</taxon>
        <taxon>Viridiplantae</taxon>
        <taxon>Streptophyta</taxon>
        <taxon>Embryophyta</taxon>
        <taxon>Tracheophyta</taxon>
        <taxon>Spermatophyta</taxon>
        <taxon>Magnoliopsida</taxon>
        <taxon>eudicotyledons</taxon>
        <taxon>Gunneridae</taxon>
        <taxon>Pentapetalae</taxon>
        <taxon>rosids</taxon>
        <taxon>fabids</taxon>
        <taxon>Fabales</taxon>
        <taxon>Fabaceae</taxon>
        <taxon>Papilionoideae</taxon>
        <taxon>50 kb inversion clade</taxon>
        <taxon>NPAAA clade</taxon>
        <taxon>indigoferoid/millettioid clade</taxon>
        <taxon>Phaseoleae</taxon>
        <taxon>Vigna</taxon>
    </lineage>
</organism>
<evidence type="ECO:0000256" key="2">
    <source>
        <dbReference type="ARBA" id="ARBA00009965"/>
    </source>
</evidence>
<dbReference type="Pfam" id="PF01566">
    <property type="entry name" value="Nramp"/>
    <property type="match status" value="1"/>
</dbReference>
<comment type="subcellular location">
    <subcellularLocation>
        <location evidence="1">Membrane</location>
        <topology evidence="1">Multi-pass membrane protein</topology>
    </subcellularLocation>
</comment>
<dbReference type="PANTHER" id="PTHR11706">
    <property type="entry name" value="SOLUTE CARRIER PROTEIN FAMILY 11 MEMBER"/>
    <property type="match status" value="1"/>
</dbReference>
<evidence type="ECO:0000256" key="4">
    <source>
        <dbReference type="ARBA" id="ARBA00022989"/>
    </source>
</evidence>
<reference evidence="7 8" key="1">
    <citation type="submission" date="2019-04" db="EMBL/GenBank/DDBJ databases">
        <title>An improved genome assembly and genetic linkage map for asparagus bean, Vigna unguiculata ssp. sesquipedialis.</title>
        <authorList>
            <person name="Xia Q."/>
            <person name="Zhang R."/>
            <person name="Dong Y."/>
        </authorList>
    </citation>
    <scope>NUCLEOTIDE SEQUENCE [LARGE SCALE GENOMIC DNA]</scope>
    <source>
        <tissue evidence="7">Leaf</tissue>
    </source>
</reference>
<dbReference type="InterPro" id="IPR001046">
    <property type="entry name" value="NRAMP_fam"/>
</dbReference>
<evidence type="ECO:0000256" key="6">
    <source>
        <dbReference type="SAM" id="Phobius"/>
    </source>
</evidence>
<proteinExistence type="inferred from homology"/>
<sequence>MEAERLSPIHSPSFLRQSLPAIGPMLLISTGYVDPGKWVATVEGGARFGFDLMAFMLIFNFAAIFCQYISARIGVVTGKNLAQPGIHSLLNELLLIRKNIEKKLLHKRK</sequence>